<dbReference type="STRING" id="243365.CV_2356"/>
<proteinExistence type="inferred from homology"/>
<dbReference type="eggNOG" id="COG1611">
    <property type="taxonomic scope" value="Bacteria"/>
</dbReference>
<evidence type="ECO:0000256" key="2">
    <source>
        <dbReference type="ARBA" id="ARBA00006763"/>
    </source>
</evidence>
<name>Q7NVI6_CHRVO</name>
<dbReference type="NCBIfam" id="TIGR00730">
    <property type="entry name" value="Rossman fold protein, TIGR00730 family"/>
    <property type="match status" value="1"/>
</dbReference>
<reference evidence="4 5" key="1">
    <citation type="journal article" date="2003" name="Proc. Natl. Acad. Sci. U.S.A.">
        <title>The complete genome sequence of Chromobacterium violaceum reveals remarkable and exploitable bacterial adaptability.</title>
        <authorList>
            <person name="Vasconcelos A.T.R."/>
            <person name="de Almeida D.F."/>
            <person name="Almeida F.C."/>
            <person name="de Almeida L.G.P."/>
            <person name="de Almeida R."/>
            <person name="Goncalves J.A.A."/>
            <person name="Andrade E.M."/>
            <person name="Antonio R.V."/>
            <person name="Araripe J."/>
            <person name="de Araujo M.F.F."/>
            <person name="Filho S.A."/>
            <person name="Azevedo V."/>
            <person name="Batista A.J."/>
            <person name="Bataus L.A.M."/>
            <person name="Batista J.S."/>
            <person name="Belo A."/>
            <person name="vander Berg C."/>
            <person name="Blamey J."/>
            <person name="Bogo M."/>
            <person name="Bonato S."/>
            <person name="Bordignon J."/>
            <person name="Brito C.A."/>
            <person name="Brocchi M."/>
            <person name="Burity H.A."/>
            <person name="Camargo A.A."/>
            <person name="Cardoso D.D.P."/>
            <person name="Carneiro N.P."/>
            <person name="Carraro D.M."/>
            <person name="Carvalho C.M.B."/>
            <person name="Cascardo J.C.M."/>
            <person name="Cavada B.S."/>
            <person name="Chueire L.M.O."/>
            <person name="Pasa T.B.C."/>
            <person name="Duran N."/>
            <person name="Fagundes N."/>
            <person name="Falcao C.L."/>
            <person name="Fantinatti F."/>
            <person name="Farias I.P."/>
            <person name="Felipe M.S.S."/>
            <person name="Ferrari L.P."/>
            <person name="Ferro J.A."/>
            <person name="Ferro M.I.T."/>
            <person name="Franco G.R."/>
            <person name="Freitas N.S.A."/>
            <person name="Furlan L.R."/>
            <person name="Gazzinelli R.T."/>
            <person name="Gomes E.A."/>
            <person name="Goncalves P.R."/>
            <person name="Grangeiro T.B."/>
            <person name="Grattapaglia D."/>
            <person name="Grisard E.C."/>
            <person name="Guimaraes C.T."/>
            <person name="Hanna E.S."/>
            <person name="Hungria M."/>
            <person name="Jardim S.N."/>
            <person name="Laurino J."/>
            <person name="Leoi L.C.T."/>
            <person name="Fassarella L."/>
            <person name="Lima A."/>
            <person name="Loureiro M.F."/>
            <person name="Lyra M.C.P."/>
            <person name="Macedo M."/>
            <person name="Madeira H.M.F."/>
            <person name="Manfio G.P."/>
            <person name="Maranhao A.Q."/>
            <person name="Martins W.S."/>
            <person name="di Mauro S.M.Z."/>
            <person name="de Medeiros S.R.B."/>
            <person name="Meissner R.D.V."/>
            <person name="Menck C.F.M."/>
            <person name="Moreira M.A.M."/>
            <person name="Nascimento F.F."/>
            <person name="Nicolas M.F."/>
            <person name="Oliveira J.G."/>
            <person name="Oliveira S.C."/>
            <person name="Paixao R.F.C."/>
            <person name="Parente J.A."/>
            <person name="Pedrosa F.O."/>
            <person name="Pena S.J.D."/>
            <person name="Perreira J.O."/>
            <person name="Perreira M."/>
            <person name="Pinto L.S.R.C."/>
            <person name="Pinto L.S."/>
            <person name="Porto J.I.R."/>
            <person name="Potrich D.P."/>
            <person name="Neto C.E.R."/>
            <person name="Reis A.M.M."/>
            <person name="Rigo L.U."/>
            <person name="Rondinelli E."/>
            <person name="dos Santos E.B.P."/>
            <person name="Santos F.R."/>
            <person name="Schneider M.P.C."/>
            <person name="Seuanez H.N."/>
            <person name="Silva A.M.R."/>
            <person name="da Silva A.L.C."/>
            <person name="Silva D.W."/>
            <person name="Silva R."/>
            <person name="Simoes I.C."/>
            <person name="Simon D."/>
            <person name="Soares C.M.A."/>
            <person name="Soares R.B.A."/>
            <person name="Souza E.M."/>
            <person name="Souza K.R.L."/>
            <person name="Souza R.C."/>
            <person name="Steffens M.B.R."/>
            <person name="Steindel M."/>
            <person name="Teixeira S.R."/>
            <person name="Urmenyi T."/>
            <person name="Vettore A."/>
            <person name="Wassem R."/>
            <person name="Zaha A."/>
            <person name="Simpson A.J.G."/>
        </authorList>
    </citation>
    <scope>NUCLEOTIDE SEQUENCE [LARGE SCALE GENOMIC DNA]</scope>
    <source>
        <strain evidence="5">ATCC 12472 / DSM 30191 / JCM 1249 / NBRC 12614 / NCIMB 9131 / NCTC 9757</strain>
    </source>
</reference>
<dbReference type="GO" id="GO:0005829">
    <property type="term" value="C:cytosol"/>
    <property type="evidence" value="ECO:0007669"/>
    <property type="project" value="TreeGrafter"/>
</dbReference>
<accession>Q7NVI6</accession>
<dbReference type="SUPFAM" id="SSF102405">
    <property type="entry name" value="MCP/YpsA-like"/>
    <property type="match status" value="1"/>
</dbReference>
<dbReference type="GO" id="GO:0008714">
    <property type="term" value="F:AMP nucleosidase activity"/>
    <property type="evidence" value="ECO:0007669"/>
    <property type="project" value="UniProtKB-EC"/>
</dbReference>
<dbReference type="Pfam" id="PF03641">
    <property type="entry name" value="Lysine_decarbox"/>
    <property type="match status" value="1"/>
</dbReference>
<dbReference type="AlphaFoldDB" id="Q7NVI6"/>
<keyword evidence="3" id="KW-0378">Hydrolase</keyword>
<keyword evidence="3" id="KW-0203">Cytokinin biosynthesis</keyword>
<sequence>MTRGRKIPALVFLRETEKKMKSICLFCGSNKGGKPEYEEAARVFGRTLAEQGITLVYGAGKVGLMGLAADAALEAGGKVIGVIPEFLKAKEVAHLGLTELHITETMHQRKAMMAQLSDGFIALPGGFGTFDELFEILTWAQLSVHNKPVGVLDAGGFYQPLRALVEHAVSEGFVPKGNQDLFRIERDLPALLSWMRQYQPSHVAKWLDLART</sequence>
<organism evidence="4 5">
    <name type="scientific">Chromobacterium violaceum (strain ATCC 12472 / DSM 30191 / JCM 1249 / CCUG 213 / NBRC 12614 / NCIMB 9131 / NCTC 9757 / MK)</name>
    <dbReference type="NCBI Taxonomy" id="243365"/>
    <lineage>
        <taxon>Bacteria</taxon>
        <taxon>Pseudomonadati</taxon>
        <taxon>Pseudomonadota</taxon>
        <taxon>Betaproteobacteria</taxon>
        <taxon>Neisseriales</taxon>
        <taxon>Chromobacteriaceae</taxon>
        <taxon>Chromobacterium</taxon>
    </lineage>
</organism>
<comment type="similarity">
    <text evidence="2 3">Belongs to the LOG family.</text>
</comment>
<protein>
    <recommendedName>
        <fullName evidence="3">Cytokinin riboside 5'-monophosphate phosphoribohydrolase</fullName>
        <ecNumber evidence="3">3.2.2.n1</ecNumber>
    </recommendedName>
</protein>
<dbReference type="PANTHER" id="PTHR31223:SF70">
    <property type="entry name" value="LOG FAMILY PROTEIN YJL055W"/>
    <property type="match status" value="1"/>
</dbReference>
<dbReference type="Proteomes" id="UP000001424">
    <property type="component" value="Chromosome"/>
</dbReference>
<evidence type="ECO:0000313" key="4">
    <source>
        <dbReference type="EMBL" id="AAQ60028.1"/>
    </source>
</evidence>
<dbReference type="EMBL" id="AE016825">
    <property type="protein sequence ID" value="AAQ60028.1"/>
    <property type="molecule type" value="Genomic_DNA"/>
</dbReference>
<dbReference type="Gene3D" id="3.40.50.450">
    <property type="match status" value="1"/>
</dbReference>
<dbReference type="EC" id="3.2.2.n1" evidence="3"/>
<dbReference type="PANTHER" id="PTHR31223">
    <property type="entry name" value="LOG FAMILY PROTEIN YJL055W"/>
    <property type="match status" value="1"/>
</dbReference>
<dbReference type="GO" id="GO:0009691">
    <property type="term" value="P:cytokinin biosynthetic process"/>
    <property type="evidence" value="ECO:0007669"/>
    <property type="project" value="UniProtKB-UniRule"/>
</dbReference>
<evidence type="ECO:0000256" key="3">
    <source>
        <dbReference type="RuleBase" id="RU363015"/>
    </source>
</evidence>
<comment type="catalytic activity">
    <reaction evidence="1">
        <text>AMP + H2O = D-ribose 5-phosphate + adenine</text>
        <dbReference type="Rhea" id="RHEA:20129"/>
        <dbReference type="ChEBI" id="CHEBI:15377"/>
        <dbReference type="ChEBI" id="CHEBI:16708"/>
        <dbReference type="ChEBI" id="CHEBI:78346"/>
        <dbReference type="ChEBI" id="CHEBI:456215"/>
        <dbReference type="EC" id="3.2.2.4"/>
    </reaction>
</comment>
<evidence type="ECO:0000256" key="1">
    <source>
        <dbReference type="ARBA" id="ARBA00000274"/>
    </source>
</evidence>
<dbReference type="KEGG" id="cvi:CV_2356"/>
<dbReference type="InterPro" id="IPR005269">
    <property type="entry name" value="LOG"/>
</dbReference>
<dbReference type="InterPro" id="IPR031100">
    <property type="entry name" value="LOG_fam"/>
</dbReference>
<gene>
    <name evidence="4" type="ordered locus">CV_2356</name>
</gene>
<dbReference type="HOGENOM" id="CLU_058336_4_2_4"/>
<keyword evidence="5" id="KW-1185">Reference proteome</keyword>
<evidence type="ECO:0000313" key="5">
    <source>
        <dbReference type="Proteomes" id="UP000001424"/>
    </source>
</evidence>